<evidence type="ECO:0000313" key="4">
    <source>
        <dbReference type="Proteomes" id="UP000748531"/>
    </source>
</evidence>
<dbReference type="EMBL" id="LUCH01002362">
    <property type="protein sequence ID" value="KAF5401598.1"/>
    <property type="molecule type" value="Genomic_DNA"/>
</dbReference>
<comment type="caution">
    <text evidence="3">The sequence shown here is derived from an EMBL/GenBank/DDBJ whole genome shotgun (WGS) entry which is preliminary data.</text>
</comment>
<accession>A0A8J4SM26</accession>
<name>A0A8J4SM26_9TREM</name>
<feature type="compositionally biased region" description="Low complexity" evidence="1">
    <location>
        <begin position="1298"/>
        <end position="1307"/>
    </location>
</feature>
<dbReference type="Pfam" id="PF12509">
    <property type="entry name" value="DUF3715"/>
    <property type="match status" value="1"/>
</dbReference>
<feature type="domain" description="TASOR pseudo-PARP" evidence="2">
    <location>
        <begin position="3"/>
        <end position="113"/>
    </location>
</feature>
<feature type="compositionally biased region" description="Basic and acidic residues" evidence="1">
    <location>
        <begin position="1337"/>
        <end position="1348"/>
    </location>
</feature>
<evidence type="ECO:0000259" key="2">
    <source>
        <dbReference type="Pfam" id="PF12509"/>
    </source>
</evidence>
<gene>
    <name evidence="3" type="ORF">PHET_04961</name>
</gene>
<sequence>VTVNQCADLAVARTQKRLSRRSVATSVKSPPLYLIVVKWVKSRAYIVATEAEQSEERLEPQPGYACHVSTWSRIDPLDPAKLSLERAFQMAQVYLYEFDDEMELRPKPEHVMPYAVVKCYWELNTKTAAKLESLGPATGSILVLSPKPTRSFTTSDSTFVPTRSALLPTPPVAHLFGPRSLLPSTERSIPTLLRGKSSPSVSKYTFERIDPLLCEGQDLKVKVSSCAYSFRVTFVLLVCSPHFNLYSHSKRTTSEQLLIDEKMSVPSINPLICQTRKVQSTPDVISRLGTQLNLAARSSGTVPLNVADGARLDSRAPCPYLIGVTTLSWGHPKPEHSLELEVCTYKKNRFPIFDGILNPCLHISRLISHNALHYELAGLTPWPSKPLEPGGPPVLVSITRTHEWCLPRLNGTTAASLQCEPSPFAGYRGNYFRLTLRDTGGRRTEMSQLCQALSEKSLAGVIHMECDESSVLFVFPDCQFSRSISLPPTDSLDSNYLHAILLTPHSLDHYPYARVNCSVYKVPNKDTPDTHAFRPASPVPVPTDLAGLGQRARASTAPIADTKLKIPLDAVLSSLPDGGKDLLGTALIALLASQRSSDESDTHGVPPSSASGSSADALRPPLLYGGPRMDPRLSRGQAFDTQSLASVLLSTVAKHPELFKRSSIAPEPKPSEQLTDQSPVISTTVTIPTPKSPAAPETVVEETDPSHPPSAPASPTEPSEVKCVTPNDFPKEIPLSSSSPAKQTEQLTIAADELLADSVDMEIEVNDHSNQNLAVASDMEVSTSFDCYDSPLKLRCDSSQYSSHIRRDSTFWEPNARFSFPTQVALLVSDCKRMSSSCKLNNSDENTAITDENASSVTRNSQELFSATTIPCLPGGSPFKHRDGYNSAPYDNAHDFSFRTSDSTRERTRPDQQAAVNSRYSYPHRASDGDRSGSDYVARSPRSSPRRTIKPRGVYENQDDSFRESIHDSYPLPKARSQSGHALAGRDRRSRWFDENQSHPDNTMAKLKHGMLPSPILLLEDISKTHPYFVQSNSGQAVDESEEGEIVDDEAEDFDDNSEQDHRVFNQNRSLADGSYTSISSDPSCASLNIIDEWRSSSGDTSFSASYSKSTRNQPRRRSPRRSKHSLPLHTKHHNRINKPNSSSDVDNRYLKGNTSHSMVSKELNSDNQRSASLVLPRSSVPATIDDDYRLVDQVHSPGENSENSYSEAVEVSLEDKDMRFIQRDLPRRPRGLLPFPVDPPYCPGTSSANSRSDESTHCLGEHDVDYRRLGSESHSSTVRRSRDFTGNQRTSTGDLVPGSSPGSSGSDYLPRYSVYQPKPEIREASRSSREHRRSVSRYEKYSPDSHSSRVASSSAKTPSNRPTRDPSYRHNHGTEPSAKRRTLFREPPTLHTLPISTRGLLGSTEPPLLALPLQPTSLLGGFPLSSTGSSGSPATARFWSLAQLSSQSKSQLFTPPWR</sequence>
<feature type="region of interest" description="Disordered" evidence="1">
    <location>
        <begin position="896"/>
        <end position="1006"/>
    </location>
</feature>
<feature type="compositionally biased region" description="Polar residues" evidence="1">
    <location>
        <begin position="1097"/>
        <end position="1113"/>
    </location>
</feature>
<feature type="compositionally biased region" description="Basic and acidic residues" evidence="1">
    <location>
        <begin position="1252"/>
        <end position="1272"/>
    </location>
</feature>
<feature type="compositionally biased region" description="Basic and acidic residues" evidence="1">
    <location>
        <begin position="1320"/>
        <end position="1329"/>
    </location>
</feature>
<feature type="non-terminal residue" evidence="3">
    <location>
        <position position="1459"/>
    </location>
</feature>
<keyword evidence="4" id="KW-1185">Reference proteome</keyword>
<evidence type="ECO:0000256" key="1">
    <source>
        <dbReference type="SAM" id="MobiDB-lite"/>
    </source>
</evidence>
<dbReference type="InterPro" id="IPR022188">
    <property type="entry name" value="TASOR_DUF3715"/>
</dbReference>
<feature type="compositionally biased region" description="Basic and acidic residues" evidence="1">
    <location>
        <begin position="984"/>
        <end position="998"/>
    </location>
</feature>
<dbReference type="Proteomes" id="UP000748531">
    <property type="component" value="Unassembled WGS sequence"/>
</dbReference>
<feature type="compositionally biased region" description="Low complexity" evidence="1">
    <location>
        <begin position="1349"/>
        <end position="1360"/>
    </location>
</feature>
<proteinExistence type="predicted"/>
<feature type="compositionally biased region" description="Basic and acidic residues" evidence="1">
    <location>
        <begin position="896"/>
        <end position="910"/>
    </location>
</feature>
<feature type="compositionally biased region" description="Basic residues" evidence="1">
    <location>
        <begin position="1114"/>
        <end position="1137"/>
    </location>
</feature>
<dbReference type="OrthoDB" id="5960959at2759"/>
<reference evidence="3" key="1">
    <citation type="submission" date="2019-05" db="EMBL/GenBank/DDBJ databases">
        <title>Annotation for the trematode Paragonimus heterotremus.</title>
        <authorList>
            <person name="Choi Y.-J."/>
        </authorList>
    </citation>
    <scope>NUCLEOTIDE SEQUENCE</scope>
    <source>
        <strain evidence="3">LC</strain>
    </source>
</reference>
<feature type="region of interest" description="Disordered" evidence="1">
    <location>
        <begin position="1097"/>
        <end position="1152"/>
    </location>
</feature>
<feature type="compositionally biased region" description="Polar residues" evidence="1">
    <location>
        <begin position="1273"/>
        <end position="1294"/>
    </location>
</feature>
<feature type="region of interest" description="Disordered" evidence="1">
    <location>
        <begin position="594"/>
        <end position="634"/>
    </location>
</feature>
<protein>
    <recommendedName>
        <fullName evidence="2">TASOR pseudo-PARP domain-containing protein</fullName>
    </recommendedName>
</protein>
<evidence type="ECO:0000313" key="3">
    <source>
        <dbReference type="EMBL" id="KAF5401598.1"/>
    </source>
</evidence>
<organism evidence="3 4">
    <name type="scientific">Paragonimus heterotremus</name>
    <dbReference type="NCBI Taxonomy" id="100268"/>
    <lineage>
        <taxon>Eukaryota</taxon>
        <taxon>Metazoa</taxon>
        <taxon>Spiralia</taxon>
        <taxon>Lophotrochozoa</taxon>
        <taxon>Platyhelminthes</taxon>
        <taxon>Trematoda</taxon>
        <taxon>Digenea</taxon>
        <taxon>Plagiorchiida</taxon>
        <taxon>Troglotremata</taxon>
        <taxon>Troglotrematidae</taxon>
        <taxon>Paragonimus</taxon>
    </lineage>
</organism>
<feature type="compositionally biased region" description="Low complexity" evidence="1">
    <location>
        <begin position="608"/>
        <end position="617"/>
    </location>
</feature>
<feature type="compositionally biased region" description="Low complexity" evidence="1">
    <location>
        <begin position="678"/>
        <end position="689"/>
    </location>
</feature>
<feature type="region of interest" description="Disordered" evidence="1">
    <location>
        <begin position="1225"/>
        <end position="1402"/>
    </location>
</feature>
<feature type="region of interest" description="Disordered" evidence="1">
    <location>
        <begin position="661"/>
        <end position="743"/>
    </location>
</feature>